<dbReference type="PANTHER" id="PTHR36607:SF20">
    <property type="entry name" value="AMINOTRANSFERASE-LIKE PLANT MOBILE DOMAIN-CONTAINING PROTEIN"/>
    <property type="match status" value="1"/>
</dbReference>
<dbReference type="AlphaFoldDB" id="A0ABD3B2F3"/>
<feature type="coiled-coil region" evidence="1">
    <location>
        <begin position="284"/>
        <end position="318"/>
    </location>
</feature>
<dbReference type="EMBL" id="JBJUIK010000001">
    <property type="protein sequence ID" value="KAL3537720.1"/>
    <property type="molecule type" value="Genomic_DNA"/>
</dbReference>
<comment type="caution">
    <text evidence="3">The sequence shown here is derived from an EMBL/GenBank/DDBJ whole genome shotgun (WGS) entry which is preliminary data.</text>
</comment>
<dbReference type="Proteomes" id="UP001630127">
    <property type="component" value="Unassembled WGS sequence"/>
</dbReference>
<gene>
    <name evidence="3" type="ORF">ACH5RR_001086</name>
</gene>
<keyword evidence="4" id="KW-1185">Reference proteome</keyword>
<keyword evidence="1" id="KW-0175">Coiled coil</keyword>
<name>A0ABD3B2F3_9GENT</name>
<accession>A0ABD3B2F3</accession>
<keyword evidence="2" id="KW-1133">Transmembrane helix</keyword>
<feature type="transmembrane region" description="Helical" evidence="2">
    <location>
        <begin position="64"/>
        <end position="86"/>
    </location>
</feature>
<proteinExistence type="predicted"/>
<organism evidence="3 4">
    <name type="scientific">Cinchona calisaya</name>
    <dbReference type="NCBI Taxonomy" id="153742"/>
    <lineage>
        <taxon>Eukaryota</taxon>
        <taxon>Viridiplantae</taxon>
        <taxon>Streptophyta</taxon>
        <taxon>Embryophyta</taxon>
        <taxon>Tracheophyta</taxon>
        <taxon>Spermatophyta</taxon>
        <taxon>Magnoliopsida</taxon>
        <taxon>eudicotyledons</taxon>
        <taxon>Gunneridae</taxon>
        <taxon>Pentapetalae</taxon>
        <taxon>asterids</taxon>
        <taxon>lamiids</taxon>
        <taxon>Gentianales</taxon>
        <taxon>Rubiaceae</taxon>
        <taxon>Cinchonoideae</taxon>
        <taxon>Cinchoneae</taxon>
        <taxon>Cinchona</taxon>
    </lineage>
</organism>
<evidence type="ECO:0000313" key="3">
    <source>
        <dbReference type="EMBL" id="KAL3537720.1"/>
    </source>
</evidence>
<keyword evidence="2" id="KW-0812">Transmembrane</keyword>
<evidence type="ECO:0000256" key="2">
    <source>
        <dbReference type="SAM" id="Phobius"/>
    </source>
</evidence>
<evidence type="ECO:0008006" key="5">
    <source>
        <dbReference type="Google" id="ProtNLM"/>
    </source>
</evidence>
<dbReference type="PANTHER" id="PTHR36607">
    <property type="entry name" value="1,2-DIHYDROXY-3-KETO-5-METHYLTHIOPENTENE DIOXYGENASE 4"/>
    <property type="match status" value="1"/>
</dbReference>
<reference evidence="3 4" key="1">
    <citation type="submission" date="2024-11" db="EMBL/GenBank/DDBJ databases">
        <title>A near-complete genome assembly of Cinchona calisaya.</title>
        <authorList>
            <person name="Lian D.C."/>
            <person name="Zhao X.W."/>
            <person name="Wei L."/>
        </authorList>
    </citation>
    <scope>NUCLEOTIDE SEQUENCE [LARGE SCALE GENOMIC DNA]</scope>
    <source>
        <tissue evidence="3">Nenye</tissue>
    </source>
</reference>
<sequence length="360" mass="40286">MAFTSGAIPNPSNWSEEKHGAFIKLGVDDVYRDETYLATLISCWICIFALSICEVGLIRPGTFVIVSLIAEGIRVCLAMPVLASIYRSLNGIANSSQPGKSFHAFPAHYVHVWLAQYFNTHQLNPPRQPNSTMAKFFGSSSVISFDEIEIYTPHRFARQFGFCQDLLGEHKQELPASVLERLYQLYRSCTHTGEKSKLGNIHFIVEGATLDGPKSSDNTILGPNQFELVARNLGKPSDLTPFSIVEKRLHVMPTMLVLVEPILCSPIAPSIFSVTAIAFEQHHIAVLEYRIVELVKELEQLEVKMQGTDTEIRKVSDEMSRDQHLKAHLATDQANLKNTLIASSKDSEDLEALRIFLKEE</sequence>
<keyword evidence="2" id="KW-0472">Membrane</keyword>
<protein>
    <recommendedName>
        <fullName evidence="5">Aminotransferase-like plant mobile domain-containing protein</fullName>
    </recommendedName>
</protein>
<feature type="transmembrane region" description="Helical" evidence="2">
    <location>
        <begin position="36"/>
        <end position="57"/>
    </location>
</feature>
<evidence type="ECO:0000313" key="4">
    <source>
        <dbReference type="Proteomes" id="UP001630127"/>
    </source>
</evidence>
<evidence type="ECO:0000256" key="1">
    <source>
        <dbReference type="SAM" id="Coils"/>
    </source>
</evidence>